<proteinExistence type="predicted"/>
<keyword evidence="1" id="KW-1133">Transmembrane helix</keyword>
<keyword evidence="3" id="KW-1185">Reference proteome</keyword>
<keyword evidence="1" id="KW-0812">Transmembrane</keyword>
<accession>A0ABR3D551</accession>
<gene>
    <name evidence="2" type="ORF">QR685DRAFT_531397</name>
</gene>
<evidence type="ECO:0000313" key="3">
    <source>
        <dbReference type="Proteomes" id="UP001451303"/>
    </source>
</evidence>
<evidence type="ECO:0000256" key="1">
    <source>
        <dbReference type="SAM" id="Phobius"/>
    </source>
</evidence>
<dbReference type="EMBL" id="JAVLET010000008">
    <property type="protein sequence ID" value="KAL0467762.1"/>
    <property type="molecule type" value="Genomic_DNA"/>
</dbReference>
<feature type="transmembrane region" description="Helical" evidence="1">
    <location>
        <begin position="15"/>
        <end position="40"/>
    </location>
</feature>
<reference evidence="2 3" key="1">
    <citation type="submission" date="2023-09" db="EMBL/GenBank/DDBJ databases">
        <title>Multi-omics analysis of a traditional fermented food reveals byproduct-associated fungal strains for waste-to-food upcycling.</title>
        <authorList>
            <consortium name="Lawrence Berkeley National Laboratory"/>
            <person name="Rekdal V.M."/>
            <person name="Villalobos-Escobedo J.M."/>
            <person name="Rodriguez-Valeron N."/>
            <person name="Garcia M.O."/>
            <person name="Vasquez D.P."/>
            <person name="Damayanti I."/>
            <person name="Sorensen P.M."/>
            <person name="Baidoo E.E."/>
            <person name="De Carvalho A.C."/>
            <person name="Riley R."/>
            <person name="Lipzen A."/>
            <person name="He G."/>
            <person name="Yan M."/>
            <person name="Haridas S."/>
            <person name="Daum C."/>
            <person name="Yoshinaga Y."/>
            <person name="Ng V."/>
            <person name="Grigoriev I.V."/>
            <person name="Munk R."/>
            <person name="Nuraida L."/>
            <person name="Wijaya C.H."/>
            <person name="Morales P.-C."/>
            <person name="Keasling J.D."/>
        </authorList>
    </citation>
    <scope>NUCLEOTIDE SEQUENCE [LARGE SCALE GENOMIC DNA]</scope>
    <source>
        <strain evidence="2 3">FGSC 2613</strain>
    </source>
</reference>
<keyword evidence="1" id="KW-0472">Membrane</keyword>
<organism evidence="2 3">
    <name type="scientific">Neurospora intermedia</name>
    <dbReference type="NCBI Taxonomy" id="5142"/>
    <lineage>
        <taxon>Eukaryota</taxon>
        <taxon>Fungi</taxon>
        <taxon>Dikarya</taxon>
        <taxon>Ascomycota</taxon>
        <taxon>Pezizomycotina</taxon>
        <taxon>Sordariomycetes</taxon>
        <taxon>Sordariomycetidae</taxon>
        <taxon>Sordariales</taxon>
        <taxon>Sordariaceae</taxon>
        <taxon>Neurospora</taxon>
    </lineage>
</organism>
<comment type="caution">
    <text evidence="2">The sequence shown here is derived from an EMBL/GenBank/DDBJ whole genome shotgun (WGS) entry which is preliminary data.</text>
</comment>
<dbReference type="Proteomes" id="UP001451303">
    <property type="component" value="Unassembled WGS sequence"/>
</dbReference>
<evidence type="ECO:0000313" key="2">
    <source>
        <dbReference type="EMBL" id="KAL0467762.1"/>
    </source>
</evidence>
<name>A0ABR3D551_NEUIN</name>
<protein>
    <submittedName>
        <fullName evidence="2">Uncharacterized protein</fullName>
    </submittedName>
</protein>
<sequence>MLYYDRPRKKKRFKIVWSCLSTPSVLGTFFTLNVFLLFFFCWLVRQWCPIWVFGLKIMVERGDEIMRYESAGKLKVKISSLLLRVCGVGIIAKGTQFHRGVVERATNILGTQNK</sequence>